<proteinExistence type="predicted"/>
<organism evidence="1 2">
    <name type="scientific">Erwinia aeris</name>
    <dbReference type="NCBI Taxonomy" id="3239803"/>
    <lineage>
        <taxon>Bacteria</taxon>
        <taxon>Pseudomonadati</taxon>
        <taxon>Pseudomonadota</taxon>
        <taxon>Gammaproteobacteria</taxon>
        <taxon>Enterobacterales</taxon>
        <taxon>Erwiniaceae</taxon>
        <taxon>Erwinia</taxon>
    </lineage>
</organism>
<reference evidence="1 2" key="1">
    <citation type="submission" date="2024-07" db="EMBL/GenBank/DDBJ databases">
        <authorList>
            <person name="Hebao G."/>
        </authorList>
    </citation>
    <scope>NUCLEOTIDE SEQUENCE [LARGE SCALE GENOMIC DNA]</scope>
    <source>
        <strain evidence="1 2">ACCC 02193</strain>
    </source>
</reference>
<dbReference type="RefSeq" id="WP_253455966.1">
    <property type="nucleotide sequence ID" value="NZ_JBGFFX010000003.1"/>
</dbReference>
<evidence type="ECO:0000313" key="1">
    <source>
        <dbReference type="EMBL" id="MEY8770140.1"/>
    </source>
</evidence>
<dbReference type="Proteomes" id="UP001565243">
    <property type="component" value="Unassembled WGS sequence"/>
</dbReference>
<name>A0ABV4E5E1_9GAMM</name>
<gene>
    <name evidence="1" type="ORF">AB6T85_06805</name>
</gene>
<protein>
    <submittedName>
        <fullName evidence="1">MchC protein</fullName>
    </submittedName>
</protein>
<sequence length="516" mass="57504">MSHSSLLSGLAENLVPFYAQQVSSSLLWCAADVEDPEALRNACSYLIDPARSAATKKFYAERYGGSGIQRNGGGARCGFDGHYQVKGMGANPLVGKGSDERHSNGTLSAVHALYEALWSEVLGQILPYGAVQTRAVLLIDNDIANAGELAAGSSRRALLIREPVVRPAHFERAPYFRPQPDYAGQLLHDARRVSSVIRQLPISLPMPPDGFSERAYRDPQRYCIEGLCELARRQARQMAFCRTRFLRLTTSPSNISMDGKLLDFNGLNCLFPDESSDSFEYHLRLMALMKEPATLQKGLSNLCLYAGKYLFDPGFTVTARQQTEDVFQQAFQDACYRGYLELLGITIPLQKPVPETLKPLVKNFVAFIARPGNMPYRVEKNRFSLENIVTGLIQRCQGQRGLHDNDLEEDNRFPELLRSYTDAIGWLTSTCHEQGVDNAAMIKEVEQSARQKLLPRACLGKVQMFEEIAHLLKTHEKDIVSLRQAFVAMGIKMQTFANDVLGSSALAIHGHQARKQ</sequence>
<accession>A0ABV4E5E1</accession>
<keyword evidence="2" id="KW-1185">Reference proteome</keyword>
<evidence type="ECO:0000313" key="2">
    <source>
        <dbReference type="Proteomes" id="UP001565243"/>
    </source>
</evidence>
<dbReference type="EMBL" id="JBGFFX010000003">
    <property type="protein sequence ID" value="MEY8770140.1"/>
    <property type="molecule type" value="Genomic_DNA"/>
</dbReference>
<comment type="caution">
    <text evidence="1">The sequence shown here is derived from an EMBL/GenBank/DDBJ whole genome shotgun (WGS) entry which is preliminary data.</text>
</comment>